<dbReference type="AlphaFoldDB" id="A0A1X6NNF1"/>
<evidence type="ECO:0000313" key="3">
    <source>
        <dbReference type="Proteomes" id="UP000218209"/>
    </source>
</evidence>
<evidence type="ECO:0000256" key="1">
    <source>
        <dbReference type="SAM" id="MobiDB-lite"/>
    </source>
</evidence>
<evidence type="ECO:0000313" key="2">
    <source>
        <dbReference type="EMBL" id="OSX70117.1"/>
    </source>
</evidence>
<feature type="region of interest" description="Disordered" evidence="1">
    <location>
        <begin position="39"/>
        <end position="69"/>
    </location>
</feature>
<gene>
    <name evidence="2" type="ORF">BU14_0897s0006</name>
</gene>
<protein>
    <submittedName>
        <fullName evidence="2">Uncharacterized protein</fullName>
    </submittedName>
</protein>
<keyword evidence="3" id="KW-1185">Reference proteome</keyword>
<dbReference type="EMBL" id="KV919311">
    <property type="protein sequence ID" value="OSX70117.1"/>
    <property type="molecule type" value="Genomic_DNA"/>
</dbReference>
<dbReference type="Proteomes" id="UP000218209">
    <property type="component" value="Unassembled WGS sequence"/>
</dbReference>
<name>A0A1X6NNF1_PORUM</name>
<sequence length="289" mass="29601">MPLYGYMSPAVELVNATVTLLASGGHPTGAADVAAVTTVGGGGGDVTPVPLPPPLPPPPPPPRRFGPPPTELTVGSGVVAVHLRILATEERRVGHADLVARTVAAVERAAVHRYPRDRSRPGVDPDAGLYGSWPGGVDGVRGGALLAAARSVYVAYSPSSPASAGVATALRTKYGGKVFWFSREGALGGAAAAAAVPLMSDEVADGGGGRAAAAAAAHPVDWIYGPSIVDLWACVLADHFIGRDSSSFSGNIEQWRRGDLRSELPGGGGRVRVWAKEIRESLVYNVPGL</sequence>
<dbReference type="Gene3D" id="3.40.50.11350">
    <property type="match status" value="1"/>
</dbReference>
<proteinExistence type="predicted"/>
<organism evidence="2 3">
    <name type="scientific">Porphyra umbilicalis</name>
    <name type="common">Purple laver</name>
    <name type="synonym">Red alga</name>
    <dbReference type="NCBI Taxonomy" id="2786"/>
    <lineage>
        <taxon>Eukaryota</taxon>
        <taxon>Rhodophyta</taxon>
        <taxon>Bangiophyceae</taxon>
        <taxon>Bangiales</taxon>
        <taxon>Bangiaceae</taxon>
        <taxon>Porphyra</taxon>
    </lineage>
</organism>
<reference evidence="2 3" key="1">
    <citation type="submission" date="2017-03" db="EMBL/GenBank/DDBJ databases">
        <title>WGS assembly of Porphyra umbilicalis.</title>
        <authorList>
            <person name="Brawley S.H."/>
            <person name="Blouin N.A."/>
            <person name="Ficko-Blean E."/>
            <person name="Wheeler G.L."/>
            <person name="Lohr M."/>
            <person name="Goodson H.V."/>
            <person name="Jenkins J.W."/>
            <person name="Blaby-Haas C.E."/>
            <person name="Helliwell K.E."/>
            <person name="Chan C."/>
            <person name="Marriage T."/>
            <person name="Bhattacharya D."/>
            <person name="Klein A.S."/>
            <person name="Badis Y."/>
            <person name="Brodie J."/>
            <person name="Cao Y."/>
            <person name="Collen J."/>
            <person name="Dittami S.M."/>
            <person name="Gachon C.M."/>
            <person name="Green B.R."/>
            <person name="Karpowicz S."/>
            <person name="Kim J.W."/>
            <person name="Kudahl U."/>
            <person name="Lin S."/>
            <person name="Michel G."/>
            <person name="Mittag M."/>
            <person name="Olson B.J."/>
            <person name="Pangilinan J."/>
            <person name="Peng Y."/>
            <person name="Qiu H."/>
            <person name="Shu S."/>
            <person name="Singer J.T."/>
            <person name="Smith A.G."/>
            <person name="Sprecher B.N."/>
            <person name="Wagner V."/>
            <person name="Wang W."/>
            <person name="Wang Z.-Y."/>
            <person name="Yan J."/>
            <person name="Yarish C."/>
            <person name="Zoeuner-Riek S."/>
            <person name="Zhuang Y."/>
            <person name="Zou Y."/>
            <person name="Lindquist E.A."/>
            <person name="Grimwood J."/>
            <person name="Barry K."/>
            <person name="Rokhsar D.S."/>
            <person name="Schmutz J."/>
            <person name="Stiller J.W."/>
            <person name="Grossman A.R."/>
            <person name="Prochnik S.E."/>
        </authorList>
    </citation>
    <scope>NUCLEOTIDE SEQUENCE [LARGE SCALE GENOMIC DNA]</scope>
    <source>
        <strain evidence="2">4086291</strain>
    </source>
</reference>
<feature type="compositionally biased region" description="Pro residues" evidence="1">
    <location>
        <begin position="49"/>
        <end position="69"/>
    </location>
</feature>
<accession>A0A1X6NNF1</accession>